<dbReference type="GO" id="GO:0004650">
    <property type="term" value="F:polygalacturonase activity"/>
    <property type="evidence" value="ECO:0007669"/>
    <property type="project" value="InterPro"/>
</dbReference>
<reference evidence="3" key="1">
    <citation type="submission" date="2022-07" db="EMBL/GenBank/DDBJ databases">
        <authorList>
            <person name="Macas J."/>
            <person name="Novak P."/>
            <person name="Neumann P."/>
        </authorList>
    </citation>
    <scope>NUCLEOTIDE SEQUENCE</scope>
</reference>
<feature type="signal peptide" evidence="1">
    <location>
        <begin position="1"/>
        <end position="32"/>
    </location>
</feature>
<evidence type="ECO:0000313" key="4">
    <source>
        <dbReference type="Proteomes" id="UP001152484"/>
    </source>
</evidence>
<gene>
    <name evidence="3" type="ORF">CEURO_LOCUS17300</name>
</gene>
<evidence type="ECO:0000256" key="1">
    <source>
        <dbReference type="SAM" id="SignalP"/>
    </source>
</evidence>
<protein>
    <recommendedName>
        <fullName evidence="2">Rhamnogalacturonase A/B/Epimerase-like pectate lyase domain-containing protein</fullName>
    </recommendedName>
</protein>
<proteinExistence type="predicted"/>
<dbReference type="InterPro" id="IPR012334">
    <property type="entry name" value="Pectin_lyas_fold"/>
</dbReference>
<dbReference type="Proteomes" id="UP001152484">
    <property type="component" value="Unassembled WGS sequence"/>
</dbReference>
<dbReference type="InterPro" id="IPR024535">
    <property type="entry name" value="RHGA/B-epi-like_pectate_lyase"/>
</dbReference>
<organism evidence="3 4">
    <name type="scientific">Cuscuta europaea</name>
    <name type="common">European dodder</name>
    <dbReference type="NCBI Taxonomy" id="41803"/>
    <lineage>
        <taxon>Eukaryota</taxon>
        <taxon>Viridiplantae</taxon>
        <taxon>Streptophyta</taxon>
        <taxon>Embryophyta</taxon>
        <taxon>Tracheophyta</taxon>
        <taxon>Spermatophyta</taxon>
        <taxon>Magnoliopsida</taxon>
        <taxon>eudicotyledons</taxon>
        <taxon>Gunneridae</taxon>
        <taxon>Pentapetalae</taxon>
        <taxon>asterids</taxon>
        <taxon>lamiids</taxon>
        <taxon>Solanales</taxon>
        <taxon>Convolvulaceae</taxon>
        <taxon>Cuscuteae</taxon>
        <taxon>Cuscuta</taxon>
        <taxon>Cuscuta subgen. Cuscuta</taxon>
    </lineage>
</organism>
<feature type="domain" description="Rhamnogalacturonase A/B/Epimerase-like pectate lyase" evidence="2">
    <location>
        <begin position="70"/>
        <end position="292"/>
    </location>
</feature>
<keyword evidence="4" id="KW-1185">Reference proteome</keyword>
<dbReference type="AlphaFoldDB" id="A0A9P0ZLI0"/>
<dbReference type="OrthoDB" id="1046782at2759"/>
<dbReference type="Pfam" id="PF12708">
    <property type="entry name" value="Pect-lyase_RHGA_epim"/>
    <property type="match status" value="1"/>
</dbReference>
<accession>A0A9P0ZLI0</accession>
<evidence type="ECO:0000313" key="3">
    <source>
        <dbReference type="EMBL" id="CAH9106470.1"/>
    </source>
</evidence>
<dbReference type="EMBL" id="CAMAPE010000050">
    <property type="protein sequence ID" value="CAH9106470.1"/>
    <property type="molecule type" value="Genomic_DNA"/>
</dbReference>
<evidence type="ECO:0000259" key="2">
    <source>
        <dbReference type="Pfam" id="PF12708"/>
    </source>
</evidence>
<dbReference type="InterPro" id="IPR011050">
    <property type="entry name" value="Pectin_lyase_fold/virulence"/>
</dbReference>
<dbReference type="PANTHER" id="PTHR33928">
    <property type="entry name" value="POLYGALACTURONASE QRT3"/>
    <property type="match status" value="1"/>
</dbReference>
<feature type="chain" id="PRO_5040380167" description="Rhamnogalacturonase A/B/Epimerase-like pectate lyase domain-containing protein" evidence="1">
    <location>
        <begin position="33"/>
        <end position="474"/>
    </location>
</feature>
<dbReference type="PANTHER" id="PTHR33928:SF7">
    <property type="entry name" value="POLYGALACTURONASE QRT3"/>
    <property type="match status" value="1"/>
</dbReference>
<sequence>MSVTSGLPFPLLSIVFLTTAAFFTSNVNHVLGRNDHHRINIKRLKDKVLQKHQLPSNSSYGGESARVYHVTSYGADPAGKNDSTDAILRAIKDATSAAPSGFLFDGIQNLGGARVDLDGGVYLISRPLQLPTAGLGNLVISGGTLKASNNFPGNQYLIDLSDPQSGKGKLQYNFGFITLRDLFLDSNYRGGGIQLVKSLRIFVDNCYITHFTTKGISVDGGSETYIKNSFLGQHITAGGDHGERHFTGTAIDLWGDGNAVTDVVIFSAAVGIKIAGQGNVLTGVHCYNKAAGFGGTGVYMNLPGATHTRIVNSYFDYTGIVAEDPVQLHISGCFFYGGAFISFKPVNGVIRGVNVVDNIFSGTNKNTDIVKLDGGFKQVDQVQVDRNTVDHGMKLKSTIGRGSISGNKSTWDVDLRSTLLFPNLIKRVDYTFIPADNSFPRHALRSISNNHVVIESDMMVEARVLVMADQGMSY</sequence>
<comment type="caution">
    <text evidence="3">The sequence shown here is derived from an EMBL/GenBank/DDBJ whole genome shotgun (WGS) entry which is preliminary data.</text>
</comment>
<dbReference type="SUPFAM" id="SSF51126">
    <property type="entry name" value="Pectin lyase-like"/>
    <property type="match status" value="1"/>
</dbReference>
<dbReference type="Gene3D" id="2.160.20.10">
    <property type="entry name" value="Single-stranded right-handed beta-helix, Pectin lyase-like"/>
    <property type="match status" value="1"/>
</dbReference>
<name>A0A9P0ZLI0_CUSEU</name>
<keyword evidence="1" id="KW-0732">Signal</keyword>
<dbReference type="InterPro" id="IPR039279">
    <property type="entry name" value="QRT3-like"/>
</dbReference>